<accession>A0A218Z2T9</accession>
<proteinExistence type="predicted"/>
<feature type="region of interest" description="Disordered" evidence="1">
    <location>
        <begin position="188"/>
        <end position="212"/>
    </location>
</feature>
<feature type="region of interest" description="Disordered" evidence="1">
    <location>
        <begin position="1"/>
        <end position="45"/>
    </location>
</feature>
<keyword evidence="3" id="KW-1185">Reference proteome</keyword>
<dbReference type="AlphaFoldDB" id="A0A218Z2T9"/>
<evidence type="ECO:0000256" key="1">
    <source>
        <dbReference type="SAM" id="MobiDB-lite"/>
    </source>
</evidence>
<protein>
    <submittedName>
        <fullName evidence="2">Uncharacterized protein</fullName>
    </submittedName>
</protein>
<reference evidence="2 3" key="1">
    <citation type="submission" date="2017-04" db="EMBL/GenBank/DDBJ databases">
        <title>Draft genome sequence of Marssonina coronaria NL1: causal agent of apple blotch.</title>
        <authorList>
            <person name="Cheng Q."/>
        </authorList>
    </citation>
    <scope>NUCLEOTIDE SEQUENCE [LARGE SCALE GENOMIC DNA]</scope>
    <source>
        <strain evidence="2 3">NL1</strain>
    </source>
</reference>
<evidence type="ECO:0000313" key="3">
    <source>
        <dbReference type="Proteomes" id="UP000242519"/>
    </source>
</evidence>
<gene>
    <name evidence="2" type="ORF">B2J93_3189</name>
</gene>
<dbReference type="EMBL" id="MZNU01000236">
    <property type="protein sequence ID" value="OWP02401.1"/>
    <property type="molecule type" value="Genomic_DNA"/>
</dbReference>
<dbReference type="InParanoid" id="A0A218Z2T9"/>
<evidence type="ECO:0000313" key="2">
    <source>
        <dbReference type="EMBL" id="OWP02401.1"/>
    </source>
</evidence>
<name>A0A218Z2T9_9HELO</name>
<feature type="compositionally biased region" description="Polar residues" evidence="1">
    <location>
        <begin position="197"/>
        <end position="212"/>
    </location>
</feature>
<dbReference type="Proteomes" id="UP000242519">
    <property type="component" value="Unassembled WGS sequence"/>
</dbReference>
<sequence length="212" mass="22264">MQDNPPLVPEESLIGEESAQKGSESSTPPRPLSKSKSGGEQRLSTKCSSMISLPSVVSGTPPCIVGERRLAGRAELRSRIIRNSRSRIGAFIRVPDARSSNCNRVKRPVAKNSPRTVGAHVPVRASLEIAEATFFPSARFEEKGGAEALLKPFALALAWLPSAARETLEGRRAPSPLPAAGLLATATATATARAQAKSQGPDASTSCAGQSR</sequence>
<comment type="caution">
    <text evidence="2">The sequence shown here is derived from an EMBL/GenBank/DDBJ whole genome shotgun (WGS) entry which is preliminary data.</text>
</comment>
<organism evidence="2 3">
    <name type="scientific">Diplocarpon coronariae</name>
    <dbReference type="NCBI Taxonomy" id="2795749"/>
    <lineage>
        <taxon>Eukaryota</taxon>
        <taxon>Fungi</taxon>
        <taxon>Dikarya</taxon>
        <taxon>Ascomycota</taxon>
        <taxon>Pezizomycotina</taxon>
        <taxon>Leotiomycetes</taxon>
        <taxon>Helotiales</taxon>
        <taxon>Drepanopezizaceae</taxon>
        <taxon>Diplocarpon</taxon>
    </lineage>
</organism>
<feature type="compositionally biased region" description="Polar residues" evidence="1">
    <location>
        <begin position="34"/>
        <end position="45"/>
    </location>
</feature>